<dbReference type="AlphaFoldDB" id="A0A2S8GS37"/>
<protein>
    <submittedName>
        <fullName evidence="2">NAD-binding protein</fullName>
    </submittedName>
</protein>
<comment type="caution">
    <text evidence="2">The sequence shown here is derived from an EMBL/GenBank/DDBJ whole genome shotgun (WGS) entry which is preliminary data.</text>
</comment>
<dbReference type="InterPro" id="IPR002938">
    <property type="entry name" value="FAD-bd"/>
</dbReference>
<dbReference type="EMBL" id="PUHZ01000007">
    <property type="protein sequence ID" value="PQO46834.1"/>
    <property type="molecule type" value="Genomic_DNA"/>
</dbReference>
<evidence type="ECO:0000313" key="2">
    <source>
        <dbReference type="EMBL" id="PQO46834.1"/>
    </source>
</evidence>
<dbReference type="PANTHER" id="PTHR42685:SF22">
    <property type="entry name" value="CONDITIONED MEDIUM FACTOR RECEPTOR 1"/>
    <property type="match status" value="1"/>
</dbReference>
<feature type="domain" description="FAD-binding" evidence="1">
    <location>
        <begin position="29"/>
        <end position="321"/>
    </location>
</feature>
<evidence type="ECO:0000313" key="3">
    <source>
        <dbReference type="Proteomes" id="UP000237819"/>
    </source>
</evidence>
<dbReference type="Pfam" id="PF01494">
    <property type="entry name" value="FAD_binding_3"/>
    <property type="match status" value="1"/>
</dbReference>
<dbReference type="Gene3D" id="3.50.50.60">
    <property type="entry name" value="FAD/NAD(P)-binding domain"/>
    <property type="match status" value="1"/>
</dbReference>
<name>A0A2S8GS37_9BACT</name>
<dbReference type="PRINTS" id="PR00420">
    <property type="entry name" value="RNGMNOXGNASE"/>
</dbReference>
<dbReference type="Proteomes" id="UP000237819">
    <property type="component" value="Unassembled WGS sequence"/>
</dbReference>
<dbReference type="SUPFAM" id="SSF51905">
    <property type="entry name" value="FAD/NAD(P)-binding domain"/>
    <property type="match status" value="1"/>
</dbReference>
<sequence>MAPALSASMERRVRRELQEWSEAANSNWEAVVVGAGLAGIVAADQLARRGVRVLLLDRKHFPREKVCGGCLNARAVQLLRDLGFGDCLDDLGGHSLQRLELFARGKSLQIDLPGGMAISRSRLDDAMLKQAIAAGVTFLPGVDARVEPFEQNSNQRQLSCRTDNHGRRVSTSLVIIATGISSEPMPADHQLSFAESKDARIGVQVTLDPAPASFQPGIIYMAVGQHGYVGLTRTEGQSLNLAAAVDRSALRQSTAADVCQRILAENGMSLPASALAANWKGTCGLTRSRCAAGERLFVVGDAGGYVEPFTGEGMELAIQSGSAVTELAQRAANRWDPDLKSEWSRQFDALVTRRQWVCRGLSRILRYPLLLRTAFGVTSRFPSLGRAVARMVT</sequence>
<reference evidence="2 3" key="1">
    <citation type="submission" date="2018-02" db="EMBL/GenBank/DDBJ databases">
        <title>Comparative genomes isolates from brazilian mangrove.</title>
        <authorList>
            <person name="Araujo J.E."/>
            <person name="Taketani R.G."/>
            <person name="Silva M.C.P."/>
            <person name="Loureco M.V."/>
            <person name="Andreote F.D."/>
        </authorList>
    </citation>
    <scope>NUCLEOTIDE SEQUENCE [LARGE SCALE GENOMIC DNA]</scope>
    <source>
        <strain evidence="2 3">Nap-Phe MGV</strain>
    </source>
</reference>
<proteinExistence type="predicted"/>
<organism evidence="2 3">
    <name type="scientific">Blastopirellula marina</name>
    <dbReference type="NCBI Taxonomy" id="124"/>
    <lineage>
        <taxon>Bacteria</taxon>
        <taxon>Pseudomonadati</taxon>
        <taxon>Planctomycetota</taxon>
        <taxon>Planctomycetia</taxon>
        <taxon>Pirellulales</taxon>
        <taxon>Pirellulaceae</taxon>
        <taxon>Blastopirellula</taxon>
    </lineage>
</organism>
<dbReference type="InterPro" id="IPR050407">
    <property type="entry name" value="Geranylgeranyl_reductase"/>
</dbReference>
<evidence type="ECO:0000259" key="1">
    <source>
        <dbReference type="Pfam" id="PF01494"/>
    </source>
</evidence>
<dbReference type="GO" id="GO:0071949">
    <property type="term" value="F:FAD binding"/>
    <property type="evidence" value="ECO:0007669"/>
    <property type="project" value="InterPro"/>
</dbReference>
<accession>A0A2S8GS37</accession>
<dbReference type="PANTHER" id="PTHR42685">
    <property type="entry name" value="GERANYLGERANYL DIPHOSPHATE REDUCTASE"/>
    <property type="match status" value="1"/>
</dbReference>
<gene>
    <name evidence="2" type="ORF">C5Y93_06705</name>
</gene>
<dbReference type="InterPro" id="IPR036188">
    <property type="entry name" value="FAD/NAD-bd_sf"/>
</dbReference>